<gene>
    <name evidence="7" type="ORF">H8876_08405</name>
</gene>
<feature type="transmembrane region" description="Helical" evidence="6">
    <location>
        <begin position="53"/>
        <end position="71"/>
    </location>
</feature>
<keyword evidence="8" id="KW-1185">Reference proteome</keyword>
<feature type="transmembrane region" description="Helical" evidence="6">
    <location>
        <begin position="379"/>
        <end position="399"/>
    </location>
</feature>
<dbReference type="InterPro" id="IPR050833">
    <property type="entry name" value="Poly_Biosynth_Transport"/>
</dbReference>
<feature type="transmembrane region" description="Helical" evidence="6">
    <location>
        <begin position="12"/>
        <end position="33"/>
    </location>
</feature>
<dbReference type="PANTHER" id="PTHR30250:SF11">
    <property type="entry name" value="O-ANTIGEN TRANSPORTER-RELATED"/>
    <property type="match status" value="1"/>
</dbReference>
<keyword evidence="2" id="KW-1003">Cell membrane</keyword>
<dbReference type="GO" id="GO:0005886">
    <property type="term" value="C:plasma membrane"/>
    <property type="evidence" value="ECO:0007669"/>
    <property type="project" value="UniProtKB-SubCell"/>
</dbReference>
<reference evidence="7" key="1">
    <citation type="submission" date="2020-08" db="EMBL/GenBank/DDBJ databases">
        <authorList>
            <person name="Liu C."/>
            <person name="Sun Q."/>
        </authorList>
    </citation>
    <scope>NUCLEOTIDE SEQUENCE</scope>
    <source>
        <strain evidence="7">BX16</strain>
    </source>
</reference>
<protein>
    <submittedName>
        <fullName evidence="7">Oligosaccharide flippase family protein</fullName>
    </submittedName>
</protein>
<feature type="transmembrane region" description="Helical" evidence="6">
    <location>
        <begin position="324"/>
        <end position="346"/>
    </location>
</feature>
<feature type="transmembrane region" description="Helical" evidence="6">
    <location>
        <begin position="353"/>
        <end position="373"/>
    </location>
</feature>
<dbReference type="PANTHER" id="PTHR30250">
    <property type="entry name" value="PST FAMILY PREDICTED COLANIC ACID TRANSPORTER"/>
    <property type="match status" value="1"/>
</dbReference>
<accession>A0A923NH58</accession>
<evidence type="ECO:0000256" key="2">
    <source>
        <dbReference type="ARBA" id="ARBA00022475"/>
    </source>
</evidence>
<feature type="transmembrane region" description="Helical" evidence="6">
    <location>
        <begin position="207"/>
        <end position="223"/>
    </location>
</feature>
<organism evidence="7 8">
    <name type="scientific">Lentihominibacter faecis</name>
    <dbReference type="NCBI Taxonomy" id="2764712"/>
    <lineage>
        <taxon>Bacteria</taxon>
        <taxon>Bacillati</taxon>
        <taxon>Bacillota</taxon>
        <taxon>Clostridia</taxon>
        <taxon>Peptostreptococcales</taxon>
        <taxon>Anaerovoracaceae</taxon>
        <taxon>Lentihominibacter</taxon>
    </lineage>
</organism>
<dbReference type="RefSeq" id="WP_177265068.1">
    <property type="nucleotide sequence ID" value="NZ_JACRWC010000105.1"/>
</dbReference>
<dbReference type="InterPro" id="IPR002797">
    <property type="entry name" value="Polysacc_synth"/>
</dbReference>
<feature type="transmembrane region" description="Helical" evidence="6">
    <location>
        <begin position="436"/>
        <end position="453"/>
    </location>
</feature>
<name>A0A923NH58_9FIRM</name>
<dbReference type="Proteomes" id="UP000644115">
    <property type="component" value="Unassembled WGS sequence"/>
</dbReference>
<feature type="transmembrane region" description="Helical" evidence="6">
    <location>
        <begin position="83"/>
        <end position="102"/>
    </location>
</feature>
<sequence length="475" mass="53125">MDKYRTLAANTALISIGTFASKFLLFFMVRFYTAYLSPSDYGTADLITQTANLLIPVVSFGITDGVFRFAMDSPSLRKNVFSSGILVLFAGGCFFALLSLVLYPMGKLNYEVVLVLVYAICSCIHSLCAQFTRGRGRMQIYAIQGILNTAFVVTLNILFLAGFHMGIIGYVIAISIADLLCTTFLVFKERLWEYVTWKPDLSILKSMLKYSIPMIPTTIFWWVTSVSDRYMIRAFIDSEANGMYTIACKIPTVMALLAGIFMEAWQFSAVTESQGKTEERDYFFSRIWELLQAALFLFGSFLIAFAKPEIMVLAAKAYYSVWQYVPILCVSAVYSSFVTFLGTIYMVKKRSNLYFWTSLLGASTNIVLNLILIPSPLGVHGAAIATMISYMVLFTVRAISTNKLIPMQLHTVKLILGTVILLIQCAFIVLDLPGWIVMQAVCPLLLFAIYGKVMMTGGKRVLKEGKSLVRRKLGK</sequence>
<evidence type="ECO:0000256" key="6">
    <source>
        <dbReference type="SAM" id="Phobius"/>
    </source>
</evidence>
<dbReference type="AlphaFoldDB" id="A0A923NH58"/>
<evidence type="ECO:0000313" key="7">
    <source>
        <dbReference type="EMBL" id="MBC6000020.1"/>
    </source>
</evidence>
<keyword evidence="5 6" id="KW-0472">Membrane</keyword>
<feature type="transmembrane region" description="Helical" evidence="6">
    <location>
        <begin position="167"/>
        <end position="187"/>
    </location>
</feature>
<feature type="transmembrane region" description="Helical" evidence="6">
    <location>
        <begin position="140"/>
        <end position="161"/>
    </location>
</feature>
<comment type="caution">
    <text evidence="7">The sequence shown here is derived from an EMBL/GenBank/DDBJ whole genome shotgun (WGS) entry which is preliminary data.</text>
</comment>
<evidence type="ECO:0000256" key="1">
    <source>
        <dbReference type="ARBA" id="ARBA00004651"/>
    </source>
</evidence>
<evidence type="ECO:0000256" key="3">
    <source>
        <dbReference type="ARBA" id="ARBA00022692"/>
    </source>
</evidence>
<proteinExistence type="predicted"/>
<dbReference type="EMBL" id="JACRWC010000105">
    <property type="protein sequence ID" value="MBC6000020.1"/>
    <property type="molecule type" value="Genomic_DNA"/>
</dbReference>
<evidence type="ECO:0000256" key="5">
    <source>
        <dbReference type="ARBA" id="ARBA00023136"/>
    </source>
</evidence>
<feature type="transmembrane region" description="Helical" evidence="6">
    <location>
        <begin position="283"/>
        <end position="304"/>
    </location>
</feature>
<feature type="transmembrane region" description="Helical" evidence="6">
    <location>
        <begin position="243"/>
        <end position="262"/>
    </location>
</feature>
<feature type="transmembrane region" description="Helical" evidence="6">
    <location>
        <begin position="411"/>
        <end position="430"/>
    </location>
</feature>
<keyword evidence="4 6" id="KW-1133">Transmembrane helix</keyword>
<dbReference type="Pfam" id="PF01943">
    <property type="entry name" value="Polysacc_synt"/>
    <property type="match status" value="1"/>
</dbReference>
<keyword evidence="3 6" id="KW-0812">Transmembrane</keyword>
<evidence type="ECO:0000313" key="8">
    <source>
        <dbReference type="Proteomes" id="UP000644115"/>
    </source>
</evidence>
<evidence type="ECO:0000256" key="4">
    <source>
        <dbReference type="ARBA" id="ARBA00022989"/>
    </source>
</evidence>
<comment type="subcellular location">
    <subcellularLocation>
        <location evidence="1">Cell membrane</location>
        <topology evidence="1">Multi-pass membrane protein</topology>
    </subcellularLocation>
</comment>
<feature type="transmembrane region" description="Helical" evidence="6">
    <location>
        <begin position="108"/>
        <end position="128"/>
    </location>
</feature>